<proteinExistence type="predicted"/>
<comment type="caution">
    <text evidence="3">The sequence shown here is derived from an EMBL/GenBank/DDBJ whole genome shotgun (WGS) entry which is preliminary data.</text>
</comment>
<reference evidence="3" key="1">
    <citation type="submission" date="2023-06" db="EMBL/GenBank/DDBJ databases">
        <title>Genome-scale phylogeny and comparative genomics of the fungal order Sordariales.</title>
        <authorList>
            <consortium name="Lawrence Berkeley National Laboratory"/>
            <person name="Hensen N."/>
            <person name="Bonometti L."/>
            <person name="Westerberg I."/>
            <person name="Brannstrom I.O."/>
            <person name="Guillou S."/>
            <person name="Cros-Aarteil S."/>
            <person name="Calhoun S."/>
            <person name="Haridas S."/>
            <person name="Kuo A."/>
            <person name="Mondo S."/>
            <person name="Pangilinan J."/>
            <person name="Riley R."/>
            <person name="Labutti K."/>
            <person name="Andreopoulos B."/>
            <person name="Lipzen A."/>
            <person name="Chen C."/>
            <person name="Yanf M."/>
            <person name="Daum C."/>
            <person name="Ng V."/>
            <person name="Clum A."/>
            <person name="Steindorff A."/>
            <person name="Ohm R."/>
            <person name="Martin F."/>
            <person name="Silar P."/>
            <person name="Natvig D."/>
            <person name="Lalanne C."/>
            <person name="Gautier V."/>
            <person name="Ament-Velasquez S.L."/>
            <person name="Kruys A."/>
            <person name="Hutchinson M.I."/>
            <person name="Powell A.J."/>
            <person name="Barry K."/>
            <person name="Miller A.N."/>
            <person name="Grigoriev I.V."/>
            <person name="Debuchy R."/>
            <person name="Gladieux P."/>
            <person name="Thoren M.H."/>
            <person name="Johannesson H."/>
        </authorList>
    </citation>
    <scope>NUCLEOTIDE SEQUENCE</scope>
    <source>
        <strain evidence="3">8032-3</strain>
    </source>
</reference>
<dbReference type="AlphaFoldDB" id="A0AAJ0BWP3"/>
<accession>A0AAJ0BWP3</accession>
<name>A0AAJ0BWP3_9PEZI</name>
<evidence type="ECO:0000313" key="4">
    <source>
        <dbReference type="Proteomes" id="UP001244011"/>
    </source>
</evidence>
<feature type="region of interest" description="Disordered" evidence="1">
    <location>
        <begin position="34"/>
        <end position="57"/>
    </location>
</feature>
<dbReference type="GeneID" id="85313234"/>
<sequence>MVRAALNSLLALSLASAAFAHPFIETASANYTARPTKRPDVTDIASQNAEVDAPTRNGLGGDDIIMDILEFCRLSMAGNYSEICGTLSGLPASPGAETRAEPRITDGVVWGGKPGVQPRISSPSGPTTMPGDPDWIPFEPQITVTVVNTEDPISTAFVPDPTVTVCKAVKPVLPAPTNHDGTLTRYVWTATVTESVRHWCPTYCGPSLALETFRVGGQGPVAVRPTTTITILAERTATVAGCPWSSLAARPGGTGTHTTTHTVTSTIPLAGSWFLTLSIPAGR</sequence>
<dbReference type="Proteomes" id="UP001244011">
    <property type="component" value="Unassembled WGS sequence"/>
</dbReference>
<feature type="signal peptide" evidence="2">
    <location>
        <begin position="1"/>
        <end position="20"/>
    </location>
</feature>
<dbReference type="RefSeq" id="XP_060282076.1">
    <property type="nucleotide sequence ID" value="XM_060430047.1"/>
</dbReference>
<evidence type="ECO:0000256" key="2">
    <source>
        <dbReference type="SAM" id="SignalP"/>
    </source>
</evidence>
<gene>
    <name evidence="3" type="ORF">QBC33DRAFT_560301</name>
</gene>
<protein>
    <submittedName>
        <fullName evidence="3">Uncharacterized protein</fullName>
    </submittedName>
</protein>
<evidence type="ECO:0000313" key="3">
    <source>
        <dbReference type="EMBL" id="KAK1765863.1"/>
    </source>
</evidence>
<evidence type="ECO:0000256" key="1">
    <source>
        <dbReference type="SAM" id="MobiDB-lite"/>
    </source>
</evidence>
<keyword evidence="4" id="KW-1185">Reference proteome</keyword>
<keyword evidence="2" id="KW-0732">Signal</keyword>
<organism evidence="3 4">
    <name type="scientific">Phialemonium atrogriseum</name>
    <dbReference type="NCBI Taxonomy" id="1093897"/>
    <lineage>
        <taxon>Eukaryota</taxon>
        <taxon>Fungi</taxon>
        <taxon>Dikarya</taxon>
        <taxon>Ascomycota</taxon>
        <taxon>Pezizomycotina</taxon>
        <taxon>Sordariomycetes</taxon>
        <taxon>Sordariomycetidae</taxon>
        <taxon>Cephalothecales</taxon>
        <taxon>Cephalothecaceae</taxon>
        <taxon>Phialemonium</taxon>
    </lineage>
</organism>
<feature type="chain" id="PRO_5042526183" evidence="2">
    <location>
        <begin position="21"/>
        <end position="283"/>
    </location>
</feature>
<dbReference type="EMBL" id="MU839013">
    <property type="protein sequence ID" value="KAK1765863.1"/>
    <property type="molecule type" value="Genomic_DNA"/>
</dbReference>